<dbReference type="PROSITE" id="PS50160">
    <property type="entry name" value="DNA_LIGASE_A3"/>
    <property type="match status" value="1"/>
</dbReference>
<dbReference type="RefSeq" id="WP_161140630.1">
    <property type="nucleotide sequence ID" value="NZ_SPKJ01000033.1"/>
</dbReference>
<dbReference type="NCBIfam" id="TIGR02776">
    <property type="entry name" value="NHEJ_ligase_prk"/>
    <property type="match status" value="1"/>
</dbReference>
<keyword evidence="15" id="KW-0233">DNA recombination</keyword>
<dbReference type="InterPro" id="IPR012309">
    <property type="entry name" value="DNA_ligase_ATP-dep_C"/>
</dbReference>
<dbReference type="InterPro" id="IPR012310">
    <property type="entry name" value="DNA_ligase_ATP-dep_cent"/>
</dbReference>
<dbReference type="SUPFAM" id="SSF50249">
    <property type="entry name" value="Nucleic acid-binding proteins"/>
    <property type="match status" value="1"/>
</dbReference>
<comment type="catalytic activity">
    <reaction evidence="20">
        <text>ATP + (deoxyribonucleotide)n-3'-hydroxyl + 5'-phospho-(deoxyribonucleotide)m = (deoxyribonucleotide)n+m + AMP + diphosphate.</text>
        <dbReference type="EC" id="6.5.1.1"/>
    </reaction>
</comment>
<dbReference type="AlphaFoldDB" id="A0A964T4D0"/>
<feature type="compositionally biased region" description="Basic and acidic residues" evidence="21">
    <location>
        <begin position="202"/>
        <end position="213"/>
    </location>
</feature>
<dbReference type="GO" id="GO:0005524">
    <property type="term" value="F:ATP binding"/>
    <property type="evidence" value="ECO:0007669"/>
    <property type="project" value="UniProtKB-KW"/>
</dbReference>
<keyword evidence="10" id="KW-0378">Hydrolase</keyword>
<keyword evidence="4" id="KW-0808">Transferase</keyword>
<dbReference type="InterPro" id="IPR012340">
    <property type="entry name" value="NA-bd_OB-fold"/>
</dbReference>
<evidence type="ECO:0000256" key="16">
    <source>
        <dbReference type="ARBA" id="ARBA00023204"/>
    </source>
</evidence>
<dbReference type="Pfam" id="PF01068">
    <property type="entry name" value="DNA_ligase_A_M"/>
    <property type="match status" value="1"/>
</dbReference>
<evidence type="ECO:0000256" key="19">
    <source>
        <dbReference type="ARBA" id="ARBA00029943"/>
    </source>
</evidence>
<dbReference type="InterPro" id="IPR014146">
    <property type="entry name" value="LigD_ligase_dom"/>
</dbReference>
<dbReference type="CDD" id="cd07906">
    <property type="entry name" value="Adenylation_DNA_ligase_LigD_LigC"/>
    <property type="match status" value="1"/>
</dbReference>
<evidence type="ECO:0000256" key="4">
    <source>
        <dbReference type="ARBA" id="ARBA00022679"/>
    </source>
</evidence>
<evidence type="ECO:0000256" key="7">
    <source>
        <dbReference type="ARBA" id="ARBA00022723"/>
    </source>
</evidence>
<evidence type="ECO:0000256" key="9">
    <source>
        <dbReference type="ARBA" id="ARBA00022763"/>
    </source>
</evidence>
<dbReference type="Pfam" id="PF21686">
    <property type="entry name" value="LigD_Prim-Pol"/>
    <property type="match status" value="1"/>
</dbReference>
<dbReference type="InterPro" id="IPR052171">
    <property type="entry name" value="NHEJ_LigD"/>
</dbReference>
<dbReference type="EMBL" id="SPKJ01000033">
    <property type="protein sequence ID" value="MYZ48281.1"/>
    <property type="molecule type" value="Genomic_DNA"/>
</dbReference>
<dbReference type="Proteomes" id="UP000773614">
    <property type="component" value="Unassembled WGS sequence"/>
</dbReference>
<comment type="cofactor">
    <cofactor evidence="1">
        <name>Mn(2+)</name>
        <dbReference type="ChEBI" id="CHEBI:29035"/>
    </cofactor>
</comment>
<keyword evidence="17" id="KW-0464">Manganese</keyword>
<dbReference type="PANTHER" id="PTHR42705">
    <property type="entry name" value="BIFUNCTIONAL NON-HOMOLOGOUS END JOINING PROTEIN LIGD"/>
    <property type="match status" value="1"/>
</dbReference>
<dbReference type="NCBIfam" id="TIGR02778">
    <property type="entry name" value="ligD_pol"/>
    <property type="match status" value="1"/>
</dbReference>
<dbReference type="NCBIfam" id="TIGR02777">
    <property type="entry name" value="LigD_PE_dom"/>
    <property type="match status" value="1"/>
</dbReference>
<keyword evidence="18" id="KW-0511">Multifunctional enzyme</keyword>
<feature type="domain" description="ATP-dependent DNA ligase family profile" evidence="22">
    <location>
        <begin position="324"/>
        <end position="417"/>
    </location>
</feature>
<dbReference type="InterPro" id="IPR014145">
    <property type="entry name" value="LigD_pol_dom"/>
</dbReference>
<keyword evidence="24" id="KW-1185">Reference proteome</keyword>
<keyword evidence="13" id="KW-0239">DNA-directed DNA polymerase</keyword>
<keyword evidence="8" id="KW-0547">Nucleotide-binding</keyword>
<dbReference type="GO" id="GO:0004527">
    <property type="term" value="F:exonuclease activity"/>
    <property type="evidence" value="ECO:0007669"/>
    <property type="project" value="UniProtKB-KW"/>
</dbReference>
<dbReference type="NCBIfam" id="NF004628">
    <property type="entry name" value="PRK05972.1"/>
    <property type="match status" value="1"/>
</dbReference>
<dbReference type="GO" id="GO:0003887">
    <property type="term" value="F:DNA-directed DNA polymerase activity"/>
    <property type="evidence" value="ECO:0007669"/>
    <property type="project" value="UniProtKB-KW"/>
</dbReference>
<dbReference type="InterPro" id="IPR033651">
    <property type="entry name" value="PaeLigD_Pol-like"/>
</dbReference>
<keyword evidence="5" id="KW-0548">Nucleotidyltransferase</keyword>
<dbReference type="GO" id="GO:0006310">
    <property type="term" value="P:DNA recombination"/>
    <property type="evidence" value="ECO:0007669"/>
    <property type="project" value="UniProtKB-KW"/>
</dbReference>
<organism evidence="23 24">
    <name type="scientific">Propylenella binzhouense</name>
    <dbReference type="NCBI Taxonomy" id="2555902"/>
    <lineage>
        <taxon>Bacteria</taxon>
        <taxon>Pseudomonadati</taxon>
        <taxon>Pseudomonadota</taxon>
        <taxon>Alphaproteobacteria</taxon>
        <taxon>Hyphomicrobiales</taxon>
        <taxon>Propylenellaceae</taxon>
        <taxon>Propylenella</taxon>
    </lineage>
</organism>
<dbReference type="SUPFAM" id="SSF56091">
    <property type="entry name" value="DNA ligase/mRNA capping enzyme, catalytic domain"/>
    <property type="match status" value="1"/>
</dbReference>
<protein>
    <recommendedName>
        <fullName evidence="2">DNA ligase (ATP)</fullName>
        <ecNumber evidence="2">6.5.1.1</ecNumber>
    </recommendedName>
    <alternativeName>
        <fullName evidence="19">NHEJ DNA polymerase</fullName>
    </alternativeName>
</protein>
<dbReference type="InterPro" id="IPR014143">
    <property type="entry name" value="NHEJ_ligase_prk"/>
</dbReference>
<dbReference type="InterPro" id="IPR014144">
    <property type="entry name" value="LigD_PE_domain"/>
</dbReference>
<evidence type="ECO:0000256" key="11">
    <source>
        <dbReference type="ARBA" id="ARBA00022839"/>
    </source>
</evidence>
<dbReference type="GO" id="GO:0003910">
    <property type="term" value="F:DNA ligase (ATP) activity"/>
    <property type="evidence" value="ECO:0007669"/>
    <property type="project" value="UniProtKB-EC"/>
</dbReference>
<dbReference type="Gene3D" id="3.30.470.30">
    <property type="entry name" value="DNA ligase/mRNA capping enzyme"/>
    <property type="match status" value="1"/>
</dbReference>
<evidence type="ECO:0000256" key="17">
    <source>
        <dbReference type="ARBA" id="ARBA00023211"/>
    </source>
</evidence>
<keyword evidence="12" id="KW-0067">ATP-binding</keyword>
<evidence type="ECO:0000256" key="6">
    <source>
        <dbReference type="ARBA" id="ARBA00022722"/>
    </source>
</evidence>
<feature type="region of interest" description="Disordered" evidence="21">
    <location>
        <begin position="1"/>
        <end position="26"/>
    </location>
</feature>
<evidence type="ECO:0000313" key="24">
    <source>
        <dbReference type="Proteomes" id="UP000773614"/>
    </source>
</evidence>
<dbReference type="GO" id="GO:0003677">
    <property type="term" value="F:DNA binding"/>
    <property type="evidence" value="ECO:0007669"/>
    <property type="project" value="UniProtKB-KW"/>
</dbReference>
<name>A0A964T4D0_9HYPH</name>
<dbReference type="GO" id="GO:0046872">
    <property type="term" value="F:metal ion binding"/>
    <property type="evidence" value="ECO:0007669"/>
    <property type="project" value="UniProtKB-KW"/>
</dbReference>
<keyword evidence="7" id="KW-0479">Metal-binding</keyword>
<evidence type="ECO:0000256" key="3">
    <source>
        <dbReference type="ARBA" id="ARBA00022598"/>
    </source>
</evidence>
<evidence type="ECO:0000256" key="15">
    <source>
        <dbReference type="ARBA" id="ARBA00023172"/>
    </source>
</evidence>
<dbReference type="NCBIfam" id="TIGR02779">
    <property type="entry name" value="NHEJ_ligase_lig"/>
    <property type="match status" value="1"/>
</dbReference>
<dbReference type="OrthoDB" id="9802472at2"/>
<accession>A0A964T4D0</accession>
<keyword evidence="3 23" id="KW-0436">Ligase</keyword>
<evidence type="ECO:0000256" key="20">
    <source>
        <dbReference type="ARBA" id="ARBA00034003"/>
    </source>
</evidence>
<proteinExistence type="predicted"/>
<keyword evidence="14" id="KW-0238">DNA-binding</keyword>
<evidence type="ECO:0000256" key="8">
    <source>
        <dbReference type="ARBA" id="ARBA00022741"/>
    </source>
</evidence>
<sequence length="847" mass="93935">MAEARPPDSLKEYKRKRDFSRTAEPEGRVATGRGFSFVVQKHAARRLHYDFRLELDGVLKSWAVTKGPSLDPGEKRLAVRTEDHPLDYGGFEGTIPKGEYGGGTVMLWDRGTWEPLHDPREGLAEGKLHFVLHGERLKGGWALVRLRPRSGEKRENWLLIKERDETADEVDPLLAQNVTSVATGRSMEEIATGNSAVWRSNRPKDGDDPDAPRPKPRRATKSAKAGAASGLPDFRPPQLATLVAVPPDGRDWVHELKYDGYRVLVAADGTEVRCYTRNGLDWTARFRPVADAFARLGLGGALIDGEVAAFAPDGRTDFSTLQAALKEGRPIAFFAFDLLVEAGEDIAALPLTERKERLRALLAGLPADVPIHYSEHIRGEGQAVLGRICAAGHEGIVSKRADAPYRGERTRSWLKTKCTRRQEFVIGGWTPSDKRRGFRSLLVGTWKDGRLVYAGRVGTGFDGDDLEMLAARFERLGRKDPPFAEVPREVRRKARWVEPELVAEIAFTEFTSDGILRHPSFQGLREDKPAREVRLETPADAPARPGGEGEDTERAGIRITSPNKVLFPGQGVTKADLLDYYEAVGEAMLRYVGGRPLSLVRCPQGRGRKCFFQKHDTGGFPDAMRRVMITENSGETEQYFYVDDLAGLVAGVQMGVLEFHLWGSRIDAIEKPERLVFDLDPDEGLGFADVRRAAFDLRDRLDAIGLATYPMLTGGKGVHVIAPLVRRAGWVETKAFCKRIAEAMAEEEPGRFVAIMSKARRKGRIFVDYLRNERGSTAIGPYSTRAREGAPVAAPVTWDELAGIERGSAFDIRSLLALLLERGDPWPDYFKQKQSLTKTVLRAAGLA</sequence>
<keyword evidence="16" id="KW-0234">DNA repair</keyword>
<evidence type="ECO:0000259" key="22">
    <source>
        <dbReference type="PROSITE" id="PS50160"/>
    </source>
</evidence>
<dbReference type="CDD" id="cd07971">
    <property type="entry name" value="OBF_DNA_ligase_LigD"/>
    <property type="match status" value="1"/>
</dbReference>
<evidence type="ECO:0000256" key="2">
    <source>
        <dbReference type="ARBA" id="ARBA00012727"/>
    </source>
</evidence>
<dbReference type="EC" id="6.5.1.1" evidence="2"/>
<dbReference type="CDD" id="cd04862">
    <property type="entry name" value="PaeLigD_Pol_like"/>
    <property type="match status" value="1"/>
</dbReference>
<evidence type="ECO:0000256" key="12">
    <source>
        <dbReference type="ARBA" id="ARBA00022840"/>
    </source>
</evidence>
<feature type="compositionally biased region" description="Basic and acidic residues" evidence="21">
    <location>
        <begin position="1"/>
        <end position="12"/>
    </location>
</feature>
<reference evidence="23" key="1">
    <citation type="submission" date="2019-03" db="EMBL/GenBank/DDBJ databases">
        <title>Afifella sp. nov., isolated from activated sludge.</title>
        <authorList>
            <person name="Li Q."/>
            <person name="Liu Y."/>
        </authorList>
    </citation>
    <scope>NUCLEOTIDE SEQUENCE</scope>
    <source>
        <strain evidence="23">L72</strain>
    </source>
</reference>
<keyword evidence="9" id="KW-0227">DNA damage</keyword>
<dbReference type="Gene3D" id="2.40.50.140">
    <property type="entry name" value="Nucleic acid-binding proteins"/>
    <property type="match status" value="1"/>
</dbReference>
<dbReference type="Gene3D" id="3.30.1490.70">
    <property type="match status" value="1"/>
</dbReference>
<gene>
    <name evidence="23" type="primary">ligD</name>
    <name evidence="23" type="ORF">E4O86_11215</name>
</gene>
<dbReference type="Pfam" id="PF04679">
    <property type="entry name" value="DNA_ligase_A_C"/>
    <property type="match status" value="1"/>
</dbReference>
<keyword evidence="11" id="KW-0269">Exonuclease</keyword>
<keyword evidence="6" id="KW-0540">Nuclease</keyword>
<comment type="caution">
    <text evidence="23">The sequence shown here is derived from an EMBL/GenBank/DDBJ whole genome shotgun (WGS) entry which is preliminary data.</text>
</comment>
<evidence type="ECO:0000256" key="10">
    <source>
        <dbReference type="ARBA" id="ARBA00022801"/>
    </source>
</evidence>
<evidence type="ECO:0000256" key="13">
    <source>
        <dbReference type="ARBA" id="ARBA00022932"/>
    </source>
</evidence>
<feature type="region of interest" description="Disordered" evidence="21">
    <location>
        <begin position="185"/>
        <end position="233"/>
    </location>
</feature>
<dbReference type="PANTHER" id="PTHR42705:SF2">
    <property type="entry name" value="BIFUNCTIONAL NON-HOMOLOGOUS END JOINING PROTEIN LIGD"/>
    <property type="match status" value="1"/>
</dbReference>
<dbReference type="GO" id="GO:0006281">
    <property type="term" value="P:DNA repair"/>
    <property type="evidence" value="ECO:0007669"/>
    <property type="project" value="UniProtKB-KW"/>
</dbReference>
<dbReference type="Pfam" id="PF13298">
    <property type="entry name" value="LigD_N"/>
    <property type="match status" value="1"/>
</dbReference>
<evidence type="ECO:0000256" key="21">
    <source>
        <dbReference type="SAM" id="MobiDB-lite"/>
    </source>
</evidence>
<feature type="region of interest" description="Disordered" evidence="21">
    <location>
        <begin position="535"/>
        <end position="554"/>
    </location>
</feature>
<evidence type="ECO:0000256" key="14">
    <source>
        <dbReference type="ARBA" id="ARBA00023125"/>
    </source>
</evidence>
<evidence type="ECO:0000256" key="5">
    <source>
        <dbReference type="ARBA" id="ARBA00022695"/>
    </source>
</evidence>
<dbReference type="Gene3D" id="3.90.920.10">
    <property type="entry name" value="DNA primase, PRIM domain"/>
    <property type="match status" value="1"/>
</dbReference>
<evidence type="ECO:0000256" key="18">
    <source>
        <dbReference type="ARBA" id="ARBA00023268"/>
    </source>
</evidence>
<evidence type="ECO:0000313" key="23">
    <source>
        <dbReference type="EMBL" id="MYZ48281.1"/>
    </source>
</evidence>
<evidence type="ECO:0000256" key="1">
    <source>
        <dbReference type="ARBA" id="ARBA00001936"/>
    </source>
</evidence>